<protein>
    <submittedName>
        <fullName evidence="8">Urea ABC transporter permease subunit UrtC</fullName>
    </submittedName>
</protein>
<evidence type="ECO:0000256" key="1">
    <source>
        <dbReference type="ARBA" id="ARBA00004651"/>
    </source>
</evidence>
<dbReference type="InterPro" id="IPR043428">
    <property type="entry name" value="LivM-like"/>
</dbReference>
<evidence type="ECO:0000313" key="8">
    <source>
        <dbReference type="EMBL" id="MDA2805649.1"/>
    </source>
</evidence>
<evidence type="ECO:0000256" key="4">
    <source>
        <dbReference type="ARBA" id="ARBA00022989"/>
    </source>
</evidence>
<dbReference type="Proteomes" id="UP001165685">
    <property type="component" value="Unassembled WGS sequence"/>
</dbReference>
<dbReference type="CDD" id="cd06581">
    <property type="entry name" value="TM_PBP1_LivM_like"/>
    <property type="match status" value="1"/>
</dbReference>
<proteinExistence type="predicted"/>
<keyword evidence="9" id="KW-1185">Reference proteome</keyword>
<comment type="subcellular location">
    <subcellularLocation>
        <location evidence="1">Cell membrane</location>
        <topology evidence="1">Multi-pass membrane protein</topology>
    </subcellularLocation>
</comment>
<keyword evidence="5 7" id="KW-0472">Membrane</keyword>
<feature type="transmembrane region" description="Helical" evidence="7">
    <location>
        <begin position="63"/>
        <end position="82"/>
    </location>
</feature>
<sequence>MTAANPTETAAGSVPEATDRNVSTGPAARARLLSGVPPTLLIGVAAAVVLAVMPLLLDEFRLGLLTRYLCYAIVAVGIAVAWGRGGMLTLGHGVFFGLGAYAMAAHMTLAAAPDGALPEFMVWNGIGSLPLLWQPFRSLAFTLAAVVVLPGAVAALLGWAVFRRRVRGAYFAILNQALAAAFAILLIGQQHLTGGSSGLTNLPVLAGVDLSTGAARTGLYFAVAGFLLAVWAAYTRLMDSRYGSLLVAVRDSEERVRFLGYDPTWVKASAYTLSAVAAGVAGALFVPATGIITPALVGVIPSIQLVLMAALGGRHSLTGAAIGAVALGTAETAFSESFAGGWLYLQGALFVAVIALAPRGLAGFAESLASRLPSVRRSR</sequence>
<feature type="transmembrane region" description="Helical" evidence="7">
    <location>
        <begin position="341"/>
        <end position="362"/>
    </location>
</feature>
<gene>
    <name evidence="8" type="primary">urtC</name>
    <name evidence="8" type="ORF">O4U47_14110</name>
</gene>
<evidence type="ECO:0000256" key="5">
    <source>
        <dbReference type="ARBA" id="ARBA00023136"/>
    </source>
</evidence>
<keyword evidence="3 7" id="KW-0812">Transmembrane</keyword>
<reference evidence="8" key="1">
    <citation type="submission" date="2023-01" db="EMBL/GenBank/DDBJ databases">
        <title>Draft genome sequence of Nocardiopsis sp. LSu2-4 isolated from halophytes.</title>
        <authorList>
            <person name="Duangmal K."/>
            <person name="Chantavorakit T."/>
        </authorList>
    </citation>
    <scope>NUCLEOTIDE SEQUENCE</scope>
    <source>
        <strain evidence="8">LSu2-4</strain>
    </source>
</reference>
<feature type="transmembrane region" description="Helical" evidence="7">
    <location>
        <begin position="94"/>
        <end position="112"/>
    </location>
</feature>
<feature type="transmembrane region" description="Helical" evidence="7">
    <location>
        <begin position="169"/>
        <end position="188"/>
    </location>
</feature>
<dbReference type="RefSeq" id="WP_270678300.1">
    <property type="nucleotide sequence ID" value="NZ_JAQFWP010000023.1"/>
</dbReference>
<dbReference type="InterPro" id="IPR017778">
    <property type="entry name" value="ABC_transptr_urea_perm_UrtC"/>
</dbReference>
<dbReference type="InterPro" id="IPR001851">
    <property type="entry name" value="ABC_transp_permease"/>
</dbReference>
<name>A0ABT4TLT0_9ACTN</name>
<comment type="caution">
    <text evidence="8">The sequence shown here is derived from an EMBL/GenBank/DDBJ whole genome shotgun (WGS) entry which is preliminary data.</text>
</comment>
<feature type="region of interest" description="Disordered" evidence="6">
    <location>
        <begin position="1"/>
        <end position="22"/>
    </location>
</feature>
<feature type="transmembrane region" description="Helical" evidence="7">
    <location>
        <begin position="265"/>
        <end position="285"/>
    </location>
</feature>
<feature type="compositionally biased region" description="Polar residues" evidence="6">
    <location>
        <begin position="1"/>
        <end position="10"/>
    </location>
</feature>
<feature type="transmembrane region" description="Helical" evidence="7">
    <location>
        <begin position="39"/>
        <end position="57"/>
    </location>
</feature>
<evidence type="ECO:0000256" key="3">
    <source>
        <dbReference type="ARBA" id="ARBA00022692"/>
    </source>
</evidence>
<feature type="transmembrane region" description="Helical" evidence="7">
    <location>
        <begin position="139"/>
        <end position="162"/>
    </location>
</feature>
<accession>A0ABT4TLT0</accession>
<evidence type="ECO:0000256" key="6">
    <source>
        <dbReference type="SAM" id="MobiDB-lite"/>
    </source>
</evidence>
<keyword evidence="4 7" id="KW-1133">Transmembrane helix</keyword>
<dbReference type="PANTHER" id="PTHR30482">
    <property type="entry name" value="HIGH-AFFINITY BRANCHED-CHAIN AMINO ACID TRANSPORT SYSTEM PERMEASE"/>
    <property type="match status" value="1"/>
</dbReference>
<dbReference type="Pfam" id="PF02653">
    <property type="entry name" value="BPD_transp_2"/>
    <property type="match status" value="1"/>
</dbReference>
<evidence type="ECO:0000256" key="2">
    <source>
        <dbReference type="ARBA" id="ARBA00022475"/>
    </source>
</evidence>
<dbReference type="PANTHER" id="PTHR30482:SF4">
    <property type="entry name" value="SLR1201 PROTEIN"/>
    <property type="match status" value="1"/>
</dbReference>
<feature type="transmembrane region" description="Helical" evidence="7">
    <location>
        <begin position="217"/>
        <end position="234"/>
    </location>
</feature>
<evidence type="ECO:0000256" key="7">
    <source>
        <dbReference type="SAM" id="Phobius"/>
    </source>
</evidence>
<organism evidence="8 9">
    <name type="scientific">Nocardiopsis suaedae</name>
    <dbReference type="NCBI Taxonomy" id="3018444"/>
    <lineage>
        <taxon>Bacteria</taxon>
        <taxon>Bacillati</taxon>
        <taxon>Actinomycetota</taxon>
        <taxon>Actinomycetes</taxon>
        <taxon>Streptosporangiales</taxon>
        <taxon>Nocardiopsidaceae</taxon>
        <taxon>Nocardiopsis</taxon>
    </lineage>
</organism>
<keyword evidence="2" id="KW-1003">Cell membrane</keyword>
<dbReference type="EMBL" id="JAQFWP010000023">
    <property type="protein sequence ID" value="MDA2805649.1"/>
    <property type="molecule type" value="Genomic_DNA"/>
</dbReference>
<dbReference type="NCBIfam" id="TIGR03408">
    <property type="entry name" value="urea_trans_UrtC"/>
    <property type="match status" value="1"/>
</dbReference>
<evidence type="ECO:0000313" key="9">
    <source>
        <dbReference type="Proteomes" id="UP001165685"/>
    </source>
</evidence>